<reference evidence="3 4" key="1">
    <citation type="journal article" date="2019" name="Nat. Med.">
        <title>A library of human gut bacterial isolates paired with longitudinal multiomics data enables mechanistic microbiome research.</title>
        <authorList>
            <person name="Poyet M."/>
            <person name="Groussin M."/>
            <person name="Gibbons S.M."/>
            <person name="Avila-Pacheco J."/>
            <person name="Jiang X."/>
            <person name="Kearney S.M."/>
            <person name="Perrotta A.R."/>
            <person name="Berdy B."/>
            <person name="Zhao S."/>
            <person name="Lieberman T.D."/>
            <person name="Swanson P.K."/>
            <person name="Smith M."/>
            <person name="Roesemann S."/>
            <person name="Alexander J.E."/>
            <person name="Rich S.A."/>
            <person name="Livny J."/>
            <person name="Vlamakis H."/>
            <person name="Clish C."/>
            <person name="Bullock K."/>
            <person name="Deik A."/>
            <person name="Scott J."/>
            <person name="Pierce K.A."/>
            <person name="Xavier R.J."/>
            <person name="Alm E.J."/>
        </authorList>
    </citation>
    <scope>NUCLEOTIDE SEQUENCE [LARGE SCALE GENOMIC DNA]</scope>
    <source>
        <strain evidence="1 3">BIOML-A4</strain>
        <strain evidence="2 4">BIOML-A5</strain>
    </source>
</reference>
<gene>
    <name evidence="2" type="ORF">GKD88_16890</name>
    <name evidence="1" type="ORF">GKE08_17010</name>
</gene>
<name>A0A6N7SAW1_9FIRM</name>
<organism evidence="1 3">
    <name type="scientific">Holdemania massiliensis</name>
    <dbReference type="NCBI Taxonomy" id="1468449"/>
    <lineage>
        <taxon>Bacteria</taxon>
        <taxon>Bacillati</taxon>
        <taxon>Bacillota</taxon>
        <taxon>Erysipelotrichia</taxon>
        <taxon>Erysipelotrichales</taxon>
        <taxon>Erysipelotrichaceae</taxon>
        <taxon>Holdemania</taxon>
    </lineage>
</organism>
<evidence type="ECO:0000313" key="4">
    <source>
        <dbReference type="Proteomes" id="UP000480929"/>
    </source>
</evidence>
<sequence length="127" mass="14020">MNYEEMCALAAVALCQIPVSKRTTDYESITSKLCENMIKLMPCMTGAELIEGAKAAINKGRTGEKMMSKKAAQDYAAMALTTVPEQLRKTDLMYAISLYAQMDKLMQDYTPAEISKQACELLDGEVC</sequence>
<keyword evidence="4" id="KW-1185">Reference proteome</keyword>
<proteinExistence type="predicted"/>
<evidence type="ECO:0000313" key="3">
    <source>
        <dbReference type="Proteomes" id="UP000433575"/>
    </source>
</evidence>
<protein>
    <submittedName>
        <fullName evidence="1">Uncharacterized protein</fullName>
    </submittedName>
</protein>
<dbReference type="EMBL" id="WKPJ01000042">
    <property type="protein sequence ID" value="MSA91033.1"/>
    <property type="molecule type" value="Genomic_DNA"/>
</dbReference>
<dbReference type="RefSeq" id="WP_154240411.1">
    <property type="nucleotide sequence ID" value="NZ_WKPI01000045.1"/>
</dbReference>
<dbReference type="AlphaFoldDB" id="A0A6N7SAW1"/>
<evidence type="ECO:0000313" key="2">
    <source>
        <dbReference type="EMBL" id="MSC34804.1"/>
    </source>
</evidence>
<accession>A0A6N7SAW1</accession>
<comment type="caution">
    <text evidence="1">The sequence shown here is derived from an EMBL/GenBank/DDBJ whole genome shotgun (WGS) entry which is preliminary data.</text>
</comment>
<dbReference type="Proteomes" id="UP000433575">
    <property type="component" value="Unassembled WGS sequence"/>
</dbReference>
<evidence type="ECO:0000313" key="1">
    <source>
        <dbReference type="EMBL" id="MSA91033.1"/>
    </source>
</evidence>
<dbReference type="Proteomes" id="UP000480929">
    <property type="component" value="Unassembled WGS sequence"/>
</dbReference>
<dbReference type="EMBL" id="WKPI01000045">
    <property type="protein sequence ID" value="MSC34804.1"/>
    <property type="molecule type" value="Genomic_DNA"/>
</dbReference>